<feature type="coiled-coil region" evidence="1">
    <location>
        <begin position="7"/>
        <end position="38"/>
    </location>
</feature>
<reference evidence="2 3" key="1">
    <citation type="submission" date="2017-07" db="EMBL/GenBank/DDBJ databases">
        <title>Amycolatopsis thailandensis Genome sequencing and assembly.</title>
        <authorList>
            <person name="Kaur N."/>
            <person name="Mayilraj S."/>
        </authorList>
    </citation>
    <scope>NUCLEOTIDE SEQUENCE [LARGE SCALE GENOMIC DNA]</scope>
    <source>
        <strain evidence="2 3">JCM 16380</strain>
    </source>
</reference>
<dbReference type="GO" id="GO:0003677">
    <property type="term" value="F:DNA binding"/>
    <property type="evidence" value="ECO:0007669"/>
    <property type="project" value="InterPro"/>
</dbReference>
<dbReference type="RefSeq" id="WP_093935475.1">
    <property type="nucleotide sequence ID" value="NZ_NMQT01000072.1"/>
</dbReference>
<name>A0A229S529_9PSEU</name>
<protein>
    <recommendedName>
        <fullName evidence="4">YbaB/EbfC family DNA-binding protein</fullName>
    </recommendedName>
</protein>
<dbReference type="EMBL" id="NMQT01000072">
    <property type="protein sequence ID" value="OXM54006.1"/>
    <property type="molecule type" value="Genomic_DNA"/>
</dbReference>
<gene>
    <name evidence="2" type="ORF">CFP71_20460</name>
</gene>
<sequence>MNDWASLGDSERALEKAMADLNAEREKLTELSRVWKEERTTIKAKDQSLSMTFDGRGDLVELVFNESKYRAMPPAQLASVILETLRNGRAKSLERMNEIMGVGGSQDGIDLAAFATGELDAEKIMESLMGPMYEKMDEFGVEMPGRRETPRREE</sequence>
<dbReference type="Pfam" id="PF02575">
    <property type="entry name" value="YbaB_DNA_bd"/>
    <property type="match status" value="1"/>
</dbReference>
<dbReference type="InterPro" id="IPR036894">
    <property type="entry name" value="YbaB-like_sf"/>
</dbReference>
<evidence type="ECO:0008006" key="4">
    <source>
        <dbReference type="Google" id="ProtNLM"/>
    </source>
</evidence>
<keyword evidence="3" id="KW-1185">Reference proteome</keyword>
<dbReference type="AlphaFoldDB" id="A0A229S529"/>
<comment type="caution">
    <text evidence="2">The sequence shown here is derived from an EMBL/GenBank/DDBJ whole genome shotgun (WGS) entry which is preliminary data.</text>
</comment>
<dbReference type="Proteomes" id="UP000215223">
    <property type="component" value="Unassembled WGS sequence"/>
</dbReference>
<dbReference type="InterPro" id="IPR004401">
    <property type="entry name" value="YbaB/EbfC"/>
</dbReference>
<evidence type="ECO:0000313" key="2">
    <source>
        <dbReference type="EMBL" id="OXM54006.1"/>
    </source>
</evidence>
<evidence type="ECO:0000313" key="3">
    <source>
        <dbReference type="Proteomes" id="UP000215223"/>
    </source>
</evidence>
<keyword evidence="1" id="KW-0175">Coiled coil</keyword>
<evidence type="ECO:0000256" key="1">
    <source>
        <dbReference type="SAM" id="Coils"/>
    </source>
</evidence>
<organism evidence="2 3">
    <name type="scientific">Amycolatopsis thailandensis</name>
    <dbReference type="NCBI Taxonomy" id="589330"/>
    <lineage>
        <taxon>Bacteria</taxon>
        <taxon>Bacillati</taxon>
        <taxon>Actinomycetota</taxon>
        <taxon>Actinomycetes</taxon>
        <taxon>Pseudonocardiales</taxon>
        <taxon>Pseudonocardiaceae</taxon>
        <taxon>Amycolatopsis</taxon>
    </lineage>
</organism>
<accession>A0A229S529</accession>
<dbReference type="Gene3D" id="3.30.1310.10">
    <property type="entry name" value="Nucleoid-associated protein YbaB-like domain"/>
    <property type="match status" value="1"/>
</dbReference>
<proteinExistence type="predicted"/>
<dbReference type="OrthoDB" id="5118533at2"/>